<dbReference type="SUPFAM" id="SSF51261">
    <property type="entry name" value="Duplicated hybrid motif"/>
    <property type="match status" value="1"/>
</dbReference>
<keyword evidence="1 3" id="KW-0732">Signal</keyword>
<dbReference type="InterPro" id="IPR016047">
    <property type="entry name" value="M23ase_b-sheet_dom"/>
</dbReference>
<name>A0AAU7BS46_9FLAO</name>
<feature type="chain" id="PRO_5043896413" evidence="3">
    <location>
        <begin position="25"/>
        <end position="407"/>
    </location>
</feature>
<sequence length="407" mass="46954">MVNVFSYKTYFFLLLFICGSLVQAQSTKQKQLEERRRVLTRQINQFERLMSQGKKEQTTILSSLDNINYKISVRQDLIRNINQQANNLTREINNNQKEITNLRNRLQVLKDEYAAMLVKSYKSRSEESKIMFLLSSNNFQQAYKRLQYIKQYANYQKKQGEEIKLQTVKLQELNKNLQVQKQDKQKLIEANRLAKKELDKELKEHKALMASVSKNISEYRSQIKTKQREAEKIDKEIEKIIRAAIAASNKKAGKSTTSRTFALTPEEELLASSFVANKGKLPWPVNEGFIKVPFGTKPSPIDRTVKITNNGVRIETNKGEKVRAVFNGTVNSVVVQNNGNNIVMIQHGNYFTIYKNLSIIYVKKGDKVTTKQDIGEVRTNKASGEAILSFGVWKGLEKQNPAYWIKR</sequence>
<proteinExistence type="predicted"/>
<evidence type="ECO:0000256" key="1">
    <source>
        <dbReference type="ARBA" id="ARBA00022729"/>
    </source>
</evidence>
<dbReference type="PANTHER" id="PTHR21666">
    <property type="entry name" value="PEPTIDASE-RELATED"/>
    <property type="match status" value="1"/>
</dbReference>
<evidence type="ECO:0000256" key="3">
    <source>
        <dbReference type="SAM" id="SignalP"/>
    </source>
</evidence>
<feature type="coiled-coil region" evidence="2">
    <location>
        <begin position="22"/>
        <end position="49"/>
    </location>
</feature>
<keyword evidence="2" id="KW-0175">Coiled coil</keyword>
<reference evidence="5" key="1">
    <citation type="submission" date="2024-05" db="EMBL/GenBank/DDBJ databases">
        <title>Pontimicrobium maritimus sp. nov., isolated form sea water.</title>
        <authorList>
            <person name="Muhammad N."/>
            <person name="Vuong T.Q."/>
            <person name="Han H.L."/>
            <person name="Kim S.-G."/>
        </authorList>
    </citation>
    <scope>NUCLEOTIDE SEQUENCE</scope>
    <source>
        <strain evidence="5">SW4</strain>
    </source>
</reference>
<dbReference type="CDD" id="cd12797">
    <property type="entry name" value="M23_peptidase"/>
    <property type="match status" value="1"/>
</dbReference>
<dbReference type="PANTHER" id="PTHR21666:SF289">
    <property type="entry name" value="L-ALA--D-GLU ENDOPEPTIDASE"/>
    <property type="match status" value="1"/>
</dbReference>
<feature type="coiled-coil region" evidence="2">
    <location>
        <begin position="163"/>
        <end position="243"/>
    </location>
</feature>
<dbReference type="Gene3D" id="6.10.250.3150">
    <property type="match status" value="1"/>
</dbReference>
<dbReference type="Pfam" id="PF01551">
    <property type="entry name" value="Peptidase_M23"/>
    <property type="match status" value="1"/>
</dbReference>
<gene>
    <name evidence="5" type="ORF">ABGB03_13905</name>
</gene>
<dbReference type="InterPro" id="IPR050570">
    <property type="entry name" value="Cell_wall_metabolism_enzyme"/>
</dbReference>
<dbReference type="AlphaFoldDB" id="A0AAU7BS46"/>
<organism evidence="5">
    <name type="scientific">Pontimicrobium sp. SW4</name>
    <dbReference type="NCBI Taxonomy" id="3153519"/>
    <lineage>
        <taxon>Bacteria</taxon>
        <taxon>Pseudomonadati</taxon>
        <taxon>Bacteroidota</taxon>
        <taxon>Flavobacteriia</taxon>
        <taxon>Flavobacteriales</taxon>
        <taxon>Flavobacteriaceae</taxon>
        <taxon>Pontimicrobium</taxon>
    </lineage>
</organism>
<feature type="domain" description="M23ase beta-sheet core" evidence="4">
    <location>
        <begin position="309"/>
        <end position="401"/>
    </location>
</feature>
<evidence type="ECO:0000259" key="4">
    <source>
        <dbReference type="Pfam" id="PF01551"/>
    </source>
</evidence>
<evidence type="ECO:0000313" key="5">
    <source>
        <dbReference type="EMBL" id="XBG60951.1"/>
    </source>
</evidence>
<feature type="signal peptide" evidence="3">
    <location>
        <begin position="1"/>
        <end position="24"/>
    </location>
</feature>
<evidence type="ECO:0000256" key="2">
    <source>
        <dbReference type="SAM" id="Coils"/>
    </source>
</evidence>
<dbReference type="Gene3D" id="2.70.70.10">
    <property type="entry name" value="Glucose Permease (Domain IIA)"/>
    <property type="match status" value="1"/>
</dbReference>
<accession>A0AAU7BS46</accession>
<dbReference type="InterPro" id="IPR011055">
    <property type="entry name" value="Dup_hybrid_motif"/>
</dbReference>
<protein>
    <submittedName>
        <fullName evidence="5">Peptidoglycan DD-metalloendopeptidase family protein</fullName>
    </submittedName>
</protein>
<dbReference type="RefSeq" id="WP_347923178.1">
    <property type="nucleotide sequence ID" value="NZ_CP157199.1"/>
</dbReference>
<dbReference type="GO" id="GO:0004222">
    <property type="term" value="F:metalloendopeptidase activity"/>
    <property type="evidence" value="ECO:0007669"/>
    <property type="project" value="TreeGrafter"/>
</dbReference>
<feature type="coiled-coil region" evidence="2">
    <location>
        <begin position="78"/>
        <end position="119"/>
    </location>
</feature>
<dbReference type="EMBL" id="CP157199">
    <property type="protein sequence ID" value="XBG60951.1"/>
    <property type="molecule type" value="Genomic_DNA"/>
</dbReference>